<protein>
    <submittedName>
        <fullName evidence="3">Uncharacterized protein</fullName>
    </submittedName>
</protein>
<keyword evidence="2" id="KW-0472">Membrane</keyword>
<dbReference type="EMBL" id="JAZHXI010000006">
    <property type="protein sequence ID" value="KAL2070829.1"/>
    <property type="molecule type" value="Genomic_DNA"/>
</dbReference>
<accession>A0ABR4CM42</accession>
<gene>
    <name evidence="3" type="ORF">VTL71DRAFT_13855</name>
</gene>
<dbReference type="Proteomes" id="UP001595075">
    <property type="component" value="Unassembled WGS sequence"/>
</dbReference>
<evidence type="ECO:0000256" key="2">
    <source>
        <dbReference type="SAM" id="Phobius"/>
    </source>
</evidence>
<evidence type="ECO:0000256" key="1">
    <source>
        <dbReference type="SAM" id="MobiDB-lite"/>
    </source>
</evidence>
<proteinExistence type="predicted"/>
<name>A0ABR4CM42_9HELO</name>
<evidence type="ECO:0000313" key="4">
    <source>
        <dbReference type="Proteomes" id="UP001595075"/>
    </source>
</evidence>
<feature type="compositionally biased region" description="Polar residues" evidence="1">
    <location>
        <begin position="133"/>
        <end position="143"/>
    </location>
</feature>
<sequence length="191" mass="21022">MVDNIWTPETIATIVYRGVILIGICLVWMGQRQSQQQDRVQPLLDEEQNIAIPLAYLGVPLAGQDDWFDALPALKVRGDQTRANTNNVPASAAAHGSNGFAPAEGPFAPPRPPKPVYIAVTSKSERRHGATEDTPTLLVQSTLEKAPDLSPTSKNPRKNKQKYRRTHAYYLPTHLSLGDNIEHTVAHKEAS</sequence>
<keyword evidence="4" id="KW-1185">Reference proteome</keyword>
<feature type="region of interest" description="Disordered" evidence="1">
    <location>
        <begin position="122"/>
        <end position="163"/>
    </location>
</feature>
<organism evidence="3 4">
    <name type="scientific">Oculimacula yallundae</name>
    <dbReference type="NCBI Taxonomy" id="86028"/>
    <lineage>
        <taxon>Eukaryota</taxon>
        <taxon>Fungi</taxon>
        <taxon>Dikarya</taxon>
        <taxon>Ascomycota</taxon>
        <taxon>Pezizomycotina</taxon>
        <taxon>Leotiomycetes</taxon>
        <taxon>Helotiales</taxon>
        <taxon>Ploettnerulaceae</taxon>
        <taxon>Oculimacula</taxon>
    </lineage>
</organism>
<comment type="caution">
    <text evidence="3">The sequence shown here is derived from an EMBL/GenBank/DDBJ whole genome shotgun (WGS) entry which is preliminary data.</text>
</comment>
<keyword evidence="2" id="KW-1133">Transmembrane helix</keyword>
<keyword evidence="2" id="KW-0812">Transmembrane</keyword>
<feature type="transmembrane region" description="Helical" evidence="2">
    <location>
        <begin position="12"/>
        <end position="29"/>
    </location>
</feature>
<reference evidence="3 4" key="1">
    <citation type="journal article" date="2024" name="Commun. Biol.">
        <title>Comparative genomic analysis of thermophilic fungi reveals convergent evolutionary adaptations and gene losses.</title>
        <authorList>
            <person name="Steindorff A.S."/>
            <person name="Aguilar-Pontes M.V."/>
            <person name="Robinson A.J."/>
            <person name="Andreopoulos B."/>
            <person name="LaButti K."/>
            <person name="Kuo A."/>
            <person name="Mondo S."/>
            <person name="Riley R."/>
            <person name="Otillar R."/>
            <person name="Haridas S."/>
            <person name="Lipzen A."/>
            <person name="Grimwood J."/>
            <person name="Schmutz J."/>
            <person name="Clum A."/>
            <person name="Reid I.D."/>
            <person name="Moisan M.C."/>
            <person name="Butler G."/>
            <person name="Nguyen T.T.M."/>
            <person name="Dewar K."/>
            <person name="Conant G."/>
            <person name="Drula E."/>
            <person name="Henrissat B."/>
            <person name="Hansel C."/>
            <person name="Singer S."/>
            <person name="Hutchinson M.I."/>
            <person name="de Vries R.P."/>
            <person name="Natvig D.O."/>
            <person name="Powell A.J."/>
            <person name="Tsang A."/>
            <person name="Grigoriev I.V."/>
        </authorList>
    </citation>
    <scope>NUCLEOTIDE SEQUENCE [LARGE SCALE GENOMIC DNA]</scope>
    <source>
        <strain evidence="3 4">CBS 494.80</strain>
    </source>
</reference>
<evidence type="ECO:0000313" key="3">
    <source>
        <dbReference type="EMBL" id="KAL2070829.1"/>
    </source>
</evidence>